<organism evidence="1 2">
    <name type="scientific">Populus deltoides</name>
    <name type="common">Eastern poplar</name>
    <name type="synonym">Eastern cottonwood</name>
    <dbReference type="NCBI Taxonomy" id="3696"/>
    <lineage>
        <taxon>Eukaryota</taxon>
        <taxon>Viridiplantae</taxon>
        <taxon>Streptophyta</taxon>
        <taxon>Embryophyta</taxon>
        <taxon>Tracheophyta</taxon>
        <taxon>Spermatophyta</taxon>
        <taxon>Magnoliopsida</taxon>
        <taxon>eudicotyledons</taxon>
        <taxon>Gunneridae</taxon>
        <taxon>Pentapetalae</taxon>
        <taxon>rosids</taxon>
        <taxon>fabids</taxon>
        <taxon>Malpighiales</taxon>
        <taxon>Salicaceae</taxon>
        <taxon>Saliceae</taxon>
        <taxon>Populus</taxon>
    </lineage>
</organism>
<keyword evidence="2" id="KW-1185">Reference proteome</keyword>
<evidence type="ECO:0000313" key="1">
    <source>
        <dbReference type="EMBL" id="KAH8491112.1"/>
    </source>
</evidence>
<reference evidence="1" key="1">
    <citation type="journal article" date="2021" name="J. Hered.">
        <title>Genome Assembly of Salicaceae Populus deltoides (Eastern Cottonwood) I-69 Based on Nanopore Sequencing and Hi-C Technologies.</title>
        <authorList>
            <person name="Bai S."/>
            <person name="Wu H."/>
            <person name="Zhang J."/>
            <person name="Pan Z."/>
            <person name="Zhao W."/>
            <person name="Li Z."/>
            <person name="Tong C."/>
        </authorList>
    </citation>
    <scope>NUCLEOTIDE SEQUENCE</scope>
    <source>
        <tissue evidence="1">Leaf</tissue>
    </source>
</reference>
<dbReference type="Proteomes" id="UP000807159">
    <property type="component" value="Chromosome 13"/>
</dbReference>
<proteinExistence type="predicted"/>
<dbReference type="AlphaFoldDB" id="A0A8T2XE97"/>
<protein>
    <submittedName>
        <fullName evidence="1">Uncharacterized protein</fullName>
    </submittedName>
</protein>
<sequence length="134" mass="15083">MFKRAIVISRDTWTSGKKDGRRNGLKAIVAFEFGPYGESEENILPEQVGEPQQIEGYLSKRTVRTPKKDVDSAAMVYLPVMAAHVFRFSEGDSELCLVVVDLSPHEGTSECWIGWHGVRSLPLSLILFVWTLEE</sequence>
<comment type="caution">
    <text evidence="1">The sequence shown here is derived from an EMBL/GenBank/DDBJ whole genome shotgun (WGS) entry which is preliminary data.</text>
</comment>
<gene>
    <name evidence="1" type="ORF">H0E87_023305</name>
</gene>
<name>A0A8T2XE97_POPDE</name>
<dbReference type="EMBL" id="JACEGQ020000013">
    <property type="protein sequence ID" value="KAH8491112.1"/>
    <property type="molecule type" value="Genomic_DNA"/>
</dbReference>
<accession>A0A8T2XE97</accession>
<evidence type="ECO:0000313" key="2">
    <source>
        <dbReference type="Proteomes" id="UP000807159"/>
    </source>
</evidence>